<dbReference type="PANTHER" id="PTHR30435:SF1">
    <property type="entry name" value="FLAGELLAR HOOK PROTEIN FLGE"/>
    <property type="match status" value="1"/>
</dbReference>
<dbReference type="GO" id="GO:0071978">
    <property type="term" value="P:bacterial-type flagellum-dependent swarming motility"/>
    <property type="evidence" value="ECO:0007669"/>
    <property type="project" value="TreeGrafter"/>
</dbReference>
<dbReference type="PANTHER" id="PTHR30435">
    <property type="entry name" value="FLAGELLAR PROTEIN"/>
    <property type="match status" value="1"/>
</dbReference>
<organism evidence="7 8">
    <name type="scientific">Vibrio tetraodonis subsp. pristinus</name>
    <dbReference type="NCBI Taxonomy" id="2695891"/>
    <lineage>
        <taxon>Bacteria</taxon>
        <taxon>Pseudomonadati</taxon>
        <taxon>Pseudomonadota</taxon>
        <taxon>Gammaproteobacteria</taxon>
        <taxon>Vibrionales</taxon>
        <taxon>Vibrionaceae</taxon>
        <taxon>Vibrio</taxon>
    </lineage>
</organism>
<gene>
    <name evidence="7" type="ORF">GTG28_15405</name>
</gene>
<evidence type="ECO:0000313" key="7">
    <source>
        <dbReference type="EMBL" id="MYM60618.1"/>
    </source>
</evidence>
<dbReference type="SUPFAM" id="SSF117143">
    <property type="entry name" value="Flagellar hook protein flgE"/>
    <property type="match status" value="1"/>
</dbReference>
<dbReference type="Proteomes" id="UP000478571">
    <property type="component" value="Unassembled WGS sequence"/>
</dbReference>
<dbReference type="EMBL" id="WWEU01000005">
    <property type="protein sequence ID" value="MYM60618.1"/>
    <property type="molecule type" value="Genomic_DNA"/>
</dbReference>
<dbReference type="InterPro" id="IPR020013">
    <property type="entry name" value="Flagellar_FlgE/F/G"/>
</dbReference>
<evidence type="ECO:0000259" key="6">
    <source>
        <dbReference type="Pfam" id="PF06429"/>
    </source>
</evidence>
<keyword evidence="7" id="KW-0966">Cell projection</keyword>
<dbReference type="GO" id="GO:0009425">
    <property type="term" value="C:bacterial-type flagellum basal body"/>
    <property type="evidence" value="ECO:0007669"/>
    <property type="project" value="UniProtKB-SubCell"/>
</dbReference>
<proteinExistence type="inferred from homology"/>
<name>A0A6L8LWW7_9VIBR</name>
<keyword evidence="7" id="KW-0969">Cilium</keyword>
<comment type="similarity">
    <text evidence="2 4">Belongs to the flagella basal body rod proteins family.</text>
</comment>
<keyword evidence="7" id="KW-0282">Flagellum</keyword>
<evidence type="ECO:0000259" key="5">
    <source>
        <dbReference type="Pfam" id="PF00460"/>
    </source>
</evidence>
<evidence type="ECO:0000256" key="4">
    <source>
        <dbReference type="RuleBase" id="RU362116"/>
    </source>
</evidence>
<keyword evidence="3 4" id="KW-0975">Bacterial flagellum</keyword>
<dbReference type="InterPro" id="IPR001444">
    <property type="entry name" value="Flag_bb_rod_N"/>
</dbReference>
<keyword evidence="8" id="KW-1185">Reference proteome</keyword>
<dbReference type="GO" id="GO:0009424">
    <property type="term" value="C:bacterial-type flagellum hook"/>
    <property type="evidence" value="ECO:0007669"/>
    <property type="project" value="TreeGrafter"/>
</dbReference>
<dbReference type="InterPro" id="IPR010930">
    <property type="entry name" value="Flg_bb/hook_C_dom"/>
</dbReference>
<evidence type="ECO:0000256" key="3">
    <source>
        <dbReference type="ARBA" id="ARBA00023143"/>
    </source>
</evidence>
<dbReference type="InterPro" id="IPR037925">
    <property type="entry name" value="FlgE/F/G-like"/>
</dbReference>
<dbReference type="GO" id="GO:0005829">
    <property type="term" value="C:cytosol"/>
    <property type="evidence" value="ECO:0007669"/>
    <property type="project" value="TreeGrafter"/>
</dbReference>
<protein>
    <recommendedName>
        <fullName evidence="4">Flagellar hook protein FlgE</fullName>
    </recommendedName>
</protein>
<comment type="subcellular location">
    <subcellularLocation>
        <location evidence="1 4">Bacterial flagellum basal body</location>
    </subcellularLocation>
</comment>
<dbReference type="AlphaFoldDB" id="A0A6L8LWW7"/>
<sequence>MFQAFYNGLSGMNSSSKALDVVSDNVSNMQTPGFKAKDVFMQSVETPSKGLGSQISEIHQRYNQGEISQTGNSTDLFIDGRGLFALQHGDERYYTRAGMMRFNEENILVDKQSGFEVIAFDHSDQIGVIDASDKLSIPAVPTTEIKLRGELSVDEGTASLEEIGYVADNGSYQYLNAKISRVGDSESWTVSILDGRNNEVGTGEISFESNGTLKSGSTTISIGLPNEQLISLSFGEPGSLSGVILGQPGQASSLKVDTVDGSTESPYSEVRIGERGEVTLIYGNGDESDLGTLALAKVTNYELFKTHKGHLLSRTQGTPDLVKIGEGLDAKLIGGAIELSNVDLAREFGDMMVIQRSYQASSRVMTVANQLVEQLYGGSGR</sequence>
<dbReference type="NCBIfam" id="TIGR03506">
    <property type="entry name" value="FlgEFG_subfam"/>
    <property type="match status" value="1"/>
</dbReference>
<feature type="domain" description="Flagellar basal body rod protein N-terminal" evidence="5">
    <location>
        <begin position="5"/>
        <end position="35"/>
    </location>
</feature>
<feature type="domain" description="Flagellar basal-body/hook protein C-terminal" evidence="6">
    <location>
        <begin position="335"/>
        <end position="374"/>
    </location>
</feature>
<accession>A0A6L8LWW7</accession>
<dbReference type="Pfam" id="PF00460">
    <property type="entry name" value="Flg_bb_rod"/>
    <property type="match status" value="1"/>
</dbReference>
<evidence type="ECO:0000256" key="2">
    <source>
        <dbReference type="ARBA" id="ARBA00009677"/>
    </source>
</evidence>
<comment type="function">
    <text evidence="4">A flexible structure which links the flagellar filament to the drive apparatus in the basal body.</text>
</comment>
<evidence type="ECO:0000313" key="8">
    <source>
        <dbReference type="Proteomes" id="UP000478571"/>
    </source>
</evidence>
<comment type="caution">
    <text evidence="7">The sequence shown here is derived from an EMBL/GenBank/DDBJ whole genome shotgun (WGS) entry which is preliminary data.</text>
</comment>
<reference evidence="7 8" key="1">
    <citation type="submission" date="2020-01" db="EMBL/GenBank/DDBJ databases">
        <title>Draft Genome Sequence of Vibrio sp. strain OCN044, Isolated from a Healthy Coral at Palmyra Atoll.</title>
        <authorList>
            <person name="Videau P."/>
            <person name="Loughran R."/>
            <person name="Esquivel A."/>
            <person name="Deadmond M."/>
            <person name="Paddock B.E."/>
            <person name="Saw J.H."/>
            <person name="Ushijima B."/>
        </authorList>
    </citation>
    <scope>NUCLEOTIDE SEQUENCE [LARGE SCALE GENOMIC DNA]</scope>
    <source>
        <strain evidence="7 8">OCN044</strain>
    </source>
</reference>
<evidence type="ECO:0000256" key="1">
    <source>
        <dbReference type="ARBA" id="ARBA00004117"/>
    </source>
</evidence>
<dbReference type="Pfam" id="PF06429">
    <property type="entry name" value="Flg_bbr_C"/>
    <property type="match status" value="1"/>
</dbReference>
<dbReference type="RefSeq" id="WP_160931396.1">
    <property type="nucleotide sequence ID" value="NZ_WWEU01000005.1"/>
</dbReference>